<dbReference type="GO" id="GO:0005886">
    <property type="term" value="C:plasma membrane"/>
    <property type="evidence" value="ECO:0007669"/>
    <property type="project" value="UniProtKB-SubCell"/>
</dbReference>
<reference evidence="14" key="3">
    <citation type="submission" date="2025-09" db="UniProtKB">
        <authorList>
            <consortium name="Ensembl"/>
        </authorList>
    </citation>
    <scope>IDENTIFICATION</scope>
</reference>
<dbReference type="PANTHER" id="PTHR23343:SF31">
    <property type="entry name" value="ZONA PELLUCIDA SPERM-BINDING PROTEIN 4"/>
    <property type="match status" value="1"/>
</dbReference>
<keyword evidence="6" id="KW-0812">Transmembrane</keyword>
<protein>
    <recommendedName>
        <fullName evidence="13">ZP domain-containing protein</fullName>
    </recommendedName>
</protein>
<evidence type="ECO:0000256" key="11">
    <source>
        <dbReference type="ARBA" id="ARBA00023279"/>
    </source>
</evidence>
<evidence type="ECO:0000313" key="15">
    <source>
        <dbReference type="Proteomes" id="UP001501940"/>
    </source>
</evidence>
<keyword evidence="5" id="KW-0165">Cleavage on pair of basic residues</keyword>
<dbReference type="Gene3D" id="2.60.40.4100">
    <property type="entry name" value="Zona pellucida, ZP-C domain"/>
    <property type="match status" value="1"/>
</dbReference>
<evidence type="ECO:0000256" key="10">
    <source>
        <dbReference type="ARBA" id="ARBA00023180"/>
    </source>
</evidence>
<dbReference type="GeneTree" id="ENSGT00940000163253"/>
<sequence>MRSSCSTCHDESQQPKMRTCVPDLILVTFTSLSLLFLTCKVQSASKQPKVTFYNTFSNDMLVCHEEFMSVYIPKVEFPDLPFSIYVQDESSRYYQAIAIAKMCHYYLGETDTYAVLTVSFHGCFVRRKRYTTSLTVVIAALADGSKLEIVKSIPLICERKMKEANQIFLPRLPGQYFCSKDGFNITIPRSTTIPPLNLDAVWIPSGHNHNCKPQKRSNDTVTFSFPFTDCGTQAMISDGNITYQIKIEVKRNPRRSSIRRDTPFHLTVQCSFVLTRMTQLGFTVQQKQLEYPSTLRSKGTLRTEMRFAKDSSYRSFHSSGDTPTVVELGQPVYVEVFVVKHEDRDLVLQLEDCWATPTEDPHDPQRWKLLVKGCPYTGDSQRTVVLPVSSNELPYPSLHKWFEVKMFVFVSPRTFKNLVYFHCDVEICKRPDCLHPCSNRKRALRVTPGPGRRTFNRVVSGGPLCFLL</sequence>
<evidence type="ECO:0000259" key="13">
    <source>
        <dbReference type="PROSITE" id="PS51034"/>
    </source>
</evidence>
<dbReference type="AlphaFoldDB" id="A0A3Q1AM18"/>
<dbReference type="InterPro" id="IPR042235">
    <property type="entry name" value="ZP-C_dom"/>
</dbReference>
<keyword evidence="15" id="KW-1185">Reference proteome</keyword>
<dbReference type="InterPro" id="IPR055355">
    <property type="entry name" value="ZP-C"/>
</dbReference>
<feature type="domain" description="ZP" evidence="13">
    <location>
        <begin position="177"/>
        <end position="444"/>
    </location>
</feature>
<dbReference type="PROSITE" id="PS51034">
    <property type="entry name" value="ZP_2"/>
    <property type="match status" value="1"/>
</dbReference>
<evidence type="ECO:0000256" key="4">
    <source>
        <dbReference type="ARBA" id="ARBA00022530"/>
    </source>
</evidence>
<keyword evidence="10" id="KW-0325">Glycoprotein</keyword>
<dbReference type="InterPro" id="IPR048290">
    <property type="entry name" value="ZP_chr"/>
</dbReference>
<proteinExistence type="predicted"/>
<dbReference type="InterPro" id="IPR055356">
    <property type="entry name" value="ZP-N"/>
</dbReference>
<dbReference type="KEGG" id="aoce:111566099"/>
<dbReference type="GO" id="GO:0035805">
    <property type="term" value="C:egg coat"/>
    <property type="evidence" value="ECO:0007669"/>
    <property type="project" value="UniProtKB-SubCell"/>
</dbReference>
<keyword evidence="3" id="KW-0964">Secreted</keyword>
<evidence type="ECO:0000256" key="8">
    <source>
        <dbReference type="ARBA" id="ARBA00023136"/>
    </source>
</evidence>
<dbReference type="STRING" id="80972.ENSAOCP00000002292"/>
<evidence type="ECO:0000313" key="14">
    <source>
        <dbReference type="Ensembl" id="ENSAOCP00000002292.2"/>
    </source>
</evidence>
<dbReference type="SMART" id="SM00241">
    <property type="entry name" value="ZP"/>
    <property type="match status" value="1"/>
</dbReference>
<keyword evidence="11" id="KW-0278">Fertilization</keyword>
<dbReference type="GO" id="GO:0007339">
    <property type="term" value="P:binding of sperm to zona pellucida"/>
    <property type="evidence" value="ECO:0007669"/>
    <property type="project" value="TreeGrafter"/>
</dbReference>
<evidence type="ECO:0000256" key="2">
    <source>
        <dbReference type="ARBA" id="ARBA00022475"/>
    </source>
</evidence>
<dbReference type="Pfam" id="PF00100">
    <property type="entry name" value="Zona_pellucida"/>
    <property type="match status" value="1"/>
</dbReference>
<dbReference type="PANTHER" id="PTHR23343">
    <property type="entry name" value="ZONA PELLUCIDA SPERM-BINDING PROTEIN"/>
    <property type="match status" value="1"/>
</dbReference>
<evidence type="ECO:0000256" key="5">
    <source>
        <dbReference type="ARBA" id="ARBA00022685"/>
    </source>
</evidence>
<accession>A0A3Q1AM18</accession>
<evidence type="ECO:0000256" key="12">
    <source>
        <dbReference type="ARBA" id="ARBA00024183"/>
    </source>
</evidence>
<dbReference type="Proteomes" id="UP001501940">
    <property type="component" value="Chromosome 7"/>
</dbReference>
<reference evidence="14 15" key="1">
    <citation type="submission" date="2022-01" db="EMBL/GenBank/DDBJ databases">
        <title>A chromosome-scale genome assembly of the false clownfish, Amphiprion ocellaris.</title>
        <authorList>
            <person name="Ryu T."/>
        </authorList>
    </citation>
    <scope>NUCLEOTIDE SEQUENCE [LARGE SCALE GENOMIC DNA]</scope>
</reference>
<dbReference type="RefSeq" id="XP_023122269.2">
    <property type="nucleotide sequence ID" value="XM_023266501.2"/>
</dbReference>
<dbReference type="Gene3D" id="2.60.40.3210">
    <property type="entry name" value="Zona pellucida, ZP-N domain"/>
    <property type="match status" value="1"/>
</dbReference>
<keyword evidence="7" id="KW-1133">Transmembrane helix</keyword>
<dbReference type="OMA" id="LICERKM"/>
<comment type="subcellular location">
    <subcellularLocation>
        <location evidence="1">Cell membrane</location>
        <topology evidence="1">Single-pass type I membrane protein</topology>
    </subcellularLocation>
    <subcellularLocation>
        <location evidence="12">Zona pellucida</location>
    </subcellularLocation>
</comment>
<keyword evidence="2" id="KW-1003">Cell membrane</keyword>
<keyword evidence="9" id="KW-1015">Disulfide bond</keyword>
<keyword evidence="4" id="KW-0272">Extracellular matrix</keyword>
<evidence type="ECO:0000256" key="7">
    <source>
        <dbReference type="ARBA" id="ARBA00022989"/>
    </source>
</evidence>
<evidence type="ECO:0000256" key="6">
    <source>
        <dbReference type="ARBA" id="ARBA00022692"/>
    </source>
</evidence>
<dbReference type="GO" id="GO:0060468">
    <property type="term" value="P:prevention of polyspermy"/>
    <property type="evidence" value="ECO:0007669"/>
    <property type="project" value="TreeGrafter"/>
</dbReference>
<dbReference type="GeneID" id="111566099"/>
<dbReference type="Ensembl" id="ENSAOCT00000011735.2">
    <property type="protein sequence ID" value="ENSAOCP00000002292.2"/>
    <property type="gene ID" value="ENSAOCG00000005393.2"/>
</dbReference>
<dbReference type="InterPro" id="IPR001507">
    <property type="entry name" value="ZP_dom"/>
</dbReference>
<dbReference type="Pfam" id="PF23344">
    <property type="entry name" value="ZP-N"/>
    <property type="match status" value="1"/>
</dbReference>
<evidence type="ECO:0000256" key="9">
    <source>
        <dbReference type="ARBA" id="ARBA00023157"/>
    </source>
</evidence>
<name>A0A3Q1AM18_AMPOC</name>
<dbReference type="PRINTS" id="PR00023">
    <property type="entry name" value="ZPELLUCIDA"/>
</dbReference>
<keyword evidence="8" id="KW-0472">Membrane</keyword>
<dbReference type="GO" id="GO:0035804">
    <property type="term" value="F:structural constituent of egg coat"/>
    <property type="evidence" value="ECO:0007669"/>
    <property type="project" value="TreeGrafter"/>
</dbReference>
<dbReference type="GO" id="GO:0032190">
    <property type="term" value="F:acrosin binding"/>
    <property type="evidence" value="ECO:0007669"/>
    <property type="project" value="TreeGrafter"/>
</dbReference>
<reference evidence="14" key="2">
    <citation type="submission" date="2025-08" db="UniProtKB">
        <authorList>
            <consortium name="Ensembl"/>
        </authorList>
    </citation>
    <scope>IDENTIFICATION</scope>
</reference>
<dbReference type="InterPro" id="IPR051148">
    <property type="entry name" value="Zona_Pellucida_Domain_gp"/>
</dbReference>
<evidence type="ECO:0000256" key="1">
    <source>
        <dbReference type="ARBA" id="ARBA00004251"/>
    </source>
</evidence>
<organism evidence="14 15">
    <name type="scientific">Amphiprion ocellaris</name>
    <name type="common">Clown anemonefish</name>
    <dbReference type="NCBI Taxonomy" id="80972"/>
    <lineage>
        <taxon>Eukaryota</taxon>
        <taxon>Metazoa</taxon>
        <taxon>Chordata</taxon>
        <taxon>Craniata</taxon>
        <taxon>Vertebrata</taxon>
        <taxon>Euteleostomi</taxon>
        <taxon>Actinopterygii</taxon>
        <taxon>Neopterygii</taxon>
        <taxon>Teleostei</taxon>
        <taxon>Neoteleostei</taxon>
        <taxon>Acanthomorphata</taxon>
        <taxon>Ovalentaria</taxon>
        <taxon>Pomacentridae</taxon>
        <taxon>Amphiprion</taxon>
    </lineage>
</organism>
<evidence type="ECO:0000256" key="3">
    <source>
        <dbReference type="ARBA" id="ARBA00022525"/>
    </source>
</evidence>